<name>A0A381QTP3_9ZZZZ</name>
<dbReference type="SMART" id="SM00671">
    <property type="entry name" value="SEL1"/>
    <property type="match status" value="1"/>
</dbReference>
<dbReference type="AlphaFoldDB" id="A0A381QTP3"/>
<dbReference type="Gene3D" id="1.25.40.10">
    <property type="entry name" value="Tetratricopeptide repeat domain"/>
    <property type="match status" value="1"/>
</dbReference>
<reference evidence="1" key="1">
    <citation type="submission" date="2018-05" db="EMBL/GenBank/DDBJ databases">
        <authorList>
            <person name="Lanie J.A."/>
            <person name="Ng W.-L."/>
            <person name="Kazmierczak K.M."/>
            <person name="Andrzejewski T.M."/>
            <person name="Davidsen T.M."/>
            <person name="Wayne K.J."/>
            <person name="Tettelin H."/>
            <person name="Glass J.I."/>
            <person name="Rusch D."/>
            <person name="Podicherti R."/>
            <person name="Tsui H.-C.T."/>
            <person name="Winkler M.E."/>
        </authorList>
    </citation>
    <scope>NUCLEOTIDE SEQUENCE</scope>
</reference>
<dbReference type="InterPro" id="IPR011990">
    <property type="entry name" value="TPR-like_helical_dom_sf"/>
</dbReference>
<protein>
    <recommendedName>
        <fullName evidence="2">Sel1 repeat family protein</fullName>
    </recommendedName>
</protein>
<gene>
    <name evidence="1" type="ORF">METZ01_LOCUS34902</name>
</gene>
<dbReference type="SUPFAM" id="SSF81901">
    <property type="entry name" value="HCP-like"/>
    <property type="match status" value="1"/>
</dbReference>
<dbReference type="EMBL" id="UINC01001488">
    <property type="protein sequence ID" value="SUZ82048.1"/>
    <property type="molecule type" value="Genomic_DNA"/>
</dbReference>
<dbReference type="PANTHER" id="PTHR45011">
    <property type="entry name" value="DAP3-BINDING CELL DEATH ENHANCER 1"/>
    <property type="match status" value="1"/>
</dbReference>
<evidence type="ECO:0000313" key="1">
    <source>
        <dbReference type="EMBL" id="SUZ82048.1"/>
    </source>
</evidence>
<feature type="non-terminal residue" evidence="1">
    <location>
        <position position="86"/>
    </location>
</feature>
<dbReference type="Pfam" id="PF08238">
    <property type="entry name" value="Sel1"/>
    <property type="match status" value="3"/>
</dbReference>
<dbReference type="InterPro" id="IPR052748">
    <property type="entry name" value="ISR_Activator"/>
</dbReference>
<organism evidence="1">
    <name type="scientific">marine metagenome</name>
    <dbReference type="NCBI Taxonomy" id="408172"/>
    <lineage>
        <taxon>unclassified sequences</taxon>
        <taxon>metagenomes</taxon>
        <taxon>ecological metagenomes</taxon>
    </lineage>
</organism>
<accession>A0A381QTP3</accession>
<evidence type="ECO:0008006" key="2">
    <source>
        <dbReference type="Google" id="ProtNLM"/>
    </source>
</evidence>
<dbReference type="PANTHER" id="PTHR45011:SF1">
    <property type="entry name" value="DAP3-BINDING CELL DEATH ENHANCER 1"/>
    <property type="match status" value="1"/>
</dbReference>
<proteinExistence type="predicted"/>
<dbReference type="InterPro" id="IPR006597">
    <property type="entry name" value="Sel1-like"/>
</dbReference>
<sequence length="86" mass="10000">MQNSEEKIEQALDAMDKEDYRTSFEIFQPLAEQGNAKAQFHLGFLYRIGQGVNQDFQKAYHWYSLSAEQGYAEAQYKVGLMHFKGQ</sequence>